<proteinExistence type="predicted"/>
<evidence type="ECO:0000313" key="8">
    <source>
        <dbReference type="Proteomes" id="UP001177943"/>
    </source>
</evidence>
<dbReference type="SMART" id="SM00347">
    <property type="entry name" value="HTH_MARR"/>
    <property type="match status" value="1"/>
</dbReference>
<comment type="subcellular location">
    <subcellularLocation>
        <location evidence="1">Cytoplasm</location>
    </subcellularLocation>
</comment>
<dbReference type="InterPro" id="IPR036388">
    <property type="entry name" value="WH-like_DNA-bd_sf"/>
</dbReference>
<dbReference type="Pfam" id="PF22381">
    <property type="entry name" value="Staph_reg_Sar_Rot"/>
    <property type="match status" value="1"/>
</dbReference>
<dbReference type="AlphaFoldDB" id="A0AA95I8F4"/>
<dbReference type="EMBL" id="CP126084">
    <property type="protein sequence ID" value="WHX49483.1"/>
    <property type="molecule type" value="Genomic_DNA"/>
</dbReference>
<dbReference type="InterPro" id="IPR055166">
    <property type="entry name" value="Transc_reg_Sar_Rot_HTH"/>
</dbReference>
<keyword evidence="2" id="KW-0963">Cytoplasm</keyword>
<sequence>MNKVNIVEDFLTLKKQLCFAVYETASEFNKLYAGVLQPFGLTYPQYLVLLALWERDGITVKELGEKLDLGTGTLTPMLARMEANGWLQKRRSQVDERKVFIHLQPKAFEEKAHITLRISEEIRACQIGREEYEQLLQQLNDLHQKLQERNS</sequence>
<feature type="domain" description="HTH marR-type" evidence="6">
    <location>
        <begin position="14"/>
        <end position="144"/>
    </location>
</feature>
<dbReference type="InterPro" id="IPR039422">
    <property type="entry name" value="MarR/SlyA-like"/>
</dbReference>
<organism evidence="7 8">
    <name type="scientific">Paenibacillus woosongensis</name>
    <dbReference type="NCBI Taxonomy" id="307580"/>
    <lineage>
        <taxon>Bacteria</taxon>
        <taxon>Bacillati</taxon>
        <taxon>Bacillota</taxon>
        <taxon>Bacilli</taxon>
        <taxon>Bacillales</taxon>
        <taxon>Paenibacillaceae</taxon>
        <taxon>Paenibacillus</taxon>
    </lineage>
</organism>
<protein>
    <submittedName>
        <fullName evidence="7">MarR family transcriptional regulator</fullName>
    </submittedName>
</protein>
<name>A0AA95I8F4_9BACL</name>
<evidence type="ECO:0000256" key="2">
    <source>
        <dbReference type="ARBA" id="ARBA00022490"/>
    </source>
</evidence>
<keyword evidence="3" id="KW-0805">Transcription regulation</keyword>
<dbReference type="GO" id="GO:0003700">
    <property type="term" value="F:DNA-binding transcription factor activity"/>
    <property type="evidence" value="ECO:0007669"/>
    <property type="project" value="InterPro"/>
</dbReference>
<dbReference type="RefSeq" id="WP_283926691.1">
    <property type="nucleotide sequence ID" value="NZ_CP126084.1"/>
</dbReference>
<dbReference type="PANTHER" id="PTHR33164:SF5">
    <property type="entry name" value="ORGANIC HYDROPEROXIDE RESISTANCE TRANSCRIPTIONAL REGULATOR"/>
    <property type="match status" value="1"/>
</dbReference>
<dbReference type="Gene3D" id="1.10.10.10">
    <property type="entry name" value="Winged helix-like DNA-binding domain superfamily/Winged helix DNA-binding domain"/>
    <property type="match status" value="1"/>
</dbReference>
<dbReference type="InterPro" id="IPR036390">
    <property type="entry name" value="WH_DNA-bd_sf"/>
</dbReference>
<dbReference type="InterPro" id="IPR000835">
    <property type="entry name" value="HTH_MarR-typ"/>
</dbReference>
<evidence type="ECO:0000256" key="5">
    <source>
        <dbReference type="ARBA" id="ARBA00023163"/>
    </source>
</evidence>
<dbReference type="PROSITE" id="PS50995">
    <property type="entry name" value="HTH_MARR_2"/>
    <property type="match status" value="1"/>
</dbReference>
<dbReference type="GO" id="GO:0003677">
    <property type="term" value="F:DNA binding"/>
    <property type="evidence" value="ECO:0007669"/>
    <property type="project" value="UniProtKB-KW"/>
</dbReference>
<evidence type="ECO:0000256" key="4">
    <source>
        <dbReference type="ARBA" id="ARBA00023125"/>
    </source>
</evidence>
<dbReference type="KEGG" id="pwn:QNH46_01975"/>
<dbReference type="Proteomes" id="UP001177943">
    <property type="component" value="Chromosome"/>
</dbReference>
<accession>A0AA95I8F4</accession>
<dbReference type="PANTHER" id="PTHR33164">
    <property type="entry name" value="TRANSCRIPTIONAL REGULATOR, MARR FAMILY"/>
    <property type="match status" value="1"/>
</dbReference>
<keyword evidence="5" id="KW-0804">Transcription</keyword>
<evidence type="ECO:0000259" key="6">
    <source>
        <dbReference type="PROSITE" id="PS50995"/>
    </source>
</evidence>
<reference evidence="7" key="1">
    <citation type="submission" date="2023-05" db="EMBL/GenBank/DDBJ databases">
        <title>Comparative genomics of Bacillaceae isolates and their secondary metabolite potential.</title>
        <authorList>
            <person name="Song L."/>
            <person name="Nielsen L.J."/>
            <person name="Mohite O."/>
            <person name="Xu X."/>
            <person name="Weber T."/>
            <person name="Kovacs A.T."/>
        </authorList>
    </citation>
    <scope>NUCLEOTIDE SEQUENCE</scope>
    <source>
        <strain evidence="7">B2_4</strain>
    </source>
</reference>
<dbReference type="GO" id="GO:0005737">
    <property type="term" value="C:cytoplasm"/>
    <property type="evidence" value="ECO:0007669"/>
    <property type="project" value="UniProtKB-SubCell"/>
</dbReference>
<evidence type="ECO:0000313" key="7">
    <source>
        <dbReference type="EMBL" id="WHX49483.1"/>
    </source>
</evidence>
<evidence type="ECO:0000256" key="3">
    <source>
        <dbReference type="ARBA" id="ARBA00023015"/>
    </source>
</evidence>
<dbReference type="SUPFAM" id="SSF46785">
    <property type="entry name" value="Winged helix' DNA-binding domain"/>
    <property type="match status" value="1"/>
</dbReference>
<gene>
    <name evidence="7" type="ORF">QNH46_01975</name>
</gene>
<dbReference type="GO" id="GO:0006950">
    <property type="term" value="P:response to stress"/>
    <property type="evidence" value="ECO:0007669"/>
    <property type="project" value="TreeGrafter"/>
</dbReference>
<keyword evidence="4" id="KW-0238">DNA-binding</keyword>
<evidence type="ECO:0000256" key="1">
    <source>
        <dbReference type="ARBA" id="ARBA00004496"/>
    </source>
</evidence>